<keyword evidence="4" id="KW-1185">Reference proteome</keyword>
<keyword evidence="2" id="KW-0472">Membrane</keyword>
<evidence type="ECO:0008006" key="5">
    <source>
        <dbReference type="Google" id="ProtNLM"/>
    </source>
</evidence>
<feature type="transmembrane region" description="Helical" evidence="2">
    <location>
        <begin position="120"/>
        <end position="139"/>
    </location>
</feature>
<dbReference type="AlphaFoldDB" id="A0AAN0MEJ9"/>
<gene>
    <name evidence="3" type="ORF">brsh051_01600</name>
</gene>
<dbReference type="EMBL" id="AP028056">
    <property type="protein sequence ID" value="BEH00879.1"/>
    <property type="molecule type" value="Genomic_DNA"/>
</dbReference>
<proteinExistence type="predicted"/>
<feature type="region of interest" description="Disordered" evidence="1">
    <location>
        <begin position="205"/>
        <end position="229"/>
    </location>
</feature>
<evidence type="ECO:0000313" key="3">
    <source>
        <dbReference type="EMBL" id="BEH00879.1"/>
    </source>
</evidence>
<accession>A0AAN0MEJ9</accession>
<keyword evidence="2" id="KW-0812">Transmembrane</keyword>
<feature type="transmembrane region" description="Helical" evidence="2">
    <location>
        <begin position="178"/>
        <end position="195"/>
    </location>
</feature>
<organism evidence="3 4">
    <name type="scientific">Brooklawnia propionicigenes</name>
    <dbReference type="NCBI Taxonomy" id="3041175"/>
    <lineage>
        <taxon>Bacteria</taxon>
        <taxon>Bacillati</taxon>
        <taxon>Actinomycetota</taxon>
        <taxon>Actinomycetes</taxon>
        <taxon>Propionibacteriales</taxon>
        <taxon>Propionibacteriaceae</taxon>
        <taxon>Brooklawnia</taxon>
    </lineage>
</organism>
<keyword evidence="2" id="KW-1133">Transmembrane helix</keyword>
<dbReference type="InterPro" id="IPR009339">
    <property type="entry name" value="DUF998"/>
</dbReference>
<feature type="compositionally biased region" description="Low complexity" evidence="1">
    <location>
        <begin position="211"/>
        <end position="229"/>
    </location>
</feature>
<sequence>MVSRSTRVLAAITLACAGLDLVVLAGFHLIQPEIDPLTSATSEYVHGKAGAMSSVTSAAVGLGAVSLAVAVWRITVTVSARVGAGLLAVFGLAKLAQSFFPIDAGGATTTGLMHNLLGNLAFLVLPVAAILITPAAARACGRGQPGWWPRLAAWLIVLTSVLVLVGDGVGLFGLAQRIYLVSAALWTALVASWLWSARSRDQAAQNQVGDAGQNSGGQQAPQGPSGSGL</sequence>
<dbReference type="Proteomes" id="UP001431656">
    <property type="component" value="Chromosome"/>
</dbReference>
<protein>
    <recommendedName>
        <fullName evidence="5">DUF998 domain-containing protein</fullName>
    </recommendedName>
</protein>
<feature type="transmembrane region" description="Helical" evidence="2">
    <location>
        <begin position="151"/>
        <end position="172"/>
    </location>
</feature>
<feature type="transmembrane region" description="Helical" evidence="2">
    <location>
        <begin position="49"/>
        <end position="70"/>
    </location>
</feature>
<name>A0AAN0MEJ9_9ACTN</name>
<dbReference type="KEGG" id="broo:brsh051_01600"/>
<dbReference type="Pfam" id="PF06197">
    <property type="entry name" value="DUF998"/>
    <property type="match status" value="1"/>
</dbReference>
<evidence type="ECO:0000256" key="1">
    <source>
        <dbReference type="SAM" id="MobiDB-lite"/>
    </source>
</evidence>
<reference evidence="3" key="1">
    <citation type="journal article" date="2024" name="Int. J. Syst. Evol. Microbiol.">
        <title>Brooklawnia propionicigenes sp. nov., a facultatively anaerobic, propionate-producing bacterium isolated from a methanogenic reactor treating waste from cattle farms.</title>
        <authorList>
            <person name="Akita Y."/>
            <person name="Ueki A."/>
            <person name="Tonouchi A."/>
            <person name="Sugawara Y."/>
            <person name="Honma S."/>
            <person name="Kaku N."/>
            <person name="Ueki K."/>
        </authorList>
    </citation>
    <scope>NUCLEOTIDE SEQUENCE</scope>
    <source>
        <strain evidence="3">SH051</strain>
    </source>
</reference>
<evidence type="ECO:0000313" key="4">
    <source>
        <dbReference type="Proteomes" id="UP001431656"/>
    </source>
</evidence>
<evidence type="ECO:0000256" key="2">
    <source>
        <dbReference type="SAM" id="Phobius"/>
    </source>
</evidence>
<feature type="transmembrane region" description="Helical" evidence="2">
    <location>
        <begin position="82"/>
        <end position="100"/>
    </location>
</feature>